<feature type="coiled-coil region" evidence="1">
    <location>
        <begin position="98"/>
        <end position="125"/>
    </location>
</feature>
<dbReference type="EMBL" id="JABFCR010000029">
    <property type="protein sequence ID" value="NNU34040.1"/>
    <property type="molecule type" value="Genomic_DNA"/>
</dbReference>
<proteinExistence type="predicted"/>
<evidence type="ECO:0000256" key="1">
    <source>
        <dbReference type="SAM" id="Coils"/>
    </source>
</evidence>
<accession>A0ABX1W4V7</accession>
<keyword evidence="4" id="KW-1185">Reference proteome</keyword>
<organism evidence="3 4">
    <name type="scientific">Mucilaginibacter humi</name>
    <dbReference type="NCBI Taxonomy" id="2732510"/>
    <lineage>
        <taxon>Bacteria</taxon>
        <taxon>Pseudomonadati</taxon>
        <taxon>Bacteroidota</taxon>
        <taxon>Sphingobacteriia</taxon>
        <taxon>Sphingobacteriales</taxon>
        <taxon>Sphingobacteriaceae</taxon>
        <taxon>Mucilaginibacter</taxon>
    </lineage>
</organism>
<keyword evidence="2" id="KW-0812">Transmembrane</keyword>
<dbReference type="Proteomes" id="UP000566071">
    <property type="component" value="Unassembled WGS sequence"/>
</dbReference>
<dbReference type="InterPro" id="IPR025570">
    <property type="entry name" value="DUF4337"/>
</dbReference>
<feature type="transmembrane region" description="Helical" evidence="2">
    <location>
        <begin position="161"/>
        <end position="181"/>
    </location>
</feature>
<keyword evidence="2" id="KW-1133">Transmembrane helix</keyword>
<name>A0ABX1W4V7_9SPHI</name>
<keyword evidence="2" id="KW-0472">Membrane</keyword>
<comment type="caution">
    <text evidence="3">The sequence shown here is derived from an EMBL/GenBank/DDBJ whole genome shotgun (WGS) entry which is preliminary data.</text>
</comment>
<sequence>MDEIENYSEKIHEQSNEHAHHMLAEGKERWVLFVALSTALIAVLAAITGLLAGEHADEAMLAQIHASDQWAYYRAKGIKSETLNQTNKLLLAFGKTPIVADEEKIQENKKEQAEIKEKAEEFQKESNVHVAKHSVFARGITLFQISIAIGAISIIVKRKSLWLVSILFAGIGVFFLIQGVWF</sequence>
<feature type="transmembrane region" description="Helical" evidence="2">
    <location>
        <begin position="30"/>
        <end position="52"/>
    </location>
</feature>
<dbReference type="RefSeq" id="WP_175269725.1">
    <property type="nucleotide sequence ID" value="NZ_JABFCR010000029.1"/>
</dbReference>
<evidence type="ECO:0000313" key="4">
    <source>
        <dbReference type="Proteomes" id="UP000566071"/>
    </source>
</evidence>
<reference evidence="3 4" key="1">
    <citation type="submission" date="2020-05" db="EMBL/GenBank/DDBJ databases">
        <authorList>
            <person name="Khan S.A."/>
            <person name="Jeon C.O."/>
            <person name="Chun B.H."/>
        </authorList>
    </citation>
    <scope>NUCLEOTIDE SEQUENCE [LARGE SCALE GENOMIC DNA]</scope>
    <source>
        <strain evidence="3 4">S1162</strain>
    </source>
</reference>
<evidence type="ECO:0000313" key="3">
    <source>
        <dbReference type="EMBL" id="NNU34040.1"/>
    </source>
</evidence>
<protein>
    <submittedName>
        <fullName evidence="3">DUF4337 domain-containing protein</fullName>
    </submittedName>
</protein>
<evidence type="ECO:0000256" key="2">
    <source>
        <dbReference type="SAM" id="Phobius"/>
    </source>
</evidence>
<dbReference type="Pfam" id="PF14235">
    <property type="entry name" value="DUF4337"/>
    <property type="match status" value="1"/>
</dbReference>
<keyword evidence="1" id="KW-0175">Coiled coil</keyword>
<gene>
    <name evidence="3" type="ORF">HK413_07525</name>
</gene>
<feature type="transmembrane region" description="Helical" evidence="2">
    <location>
        <begin position="135"/>
        <end position="156"/>
    </location>
</feature>